<evidence type="ECO:0000313" key="1">
    <source>
        <dbReference type="EMBL" id="SSA41956.1"/>
    </source>
</evidence>
<protein>
    <submittedName>
        <fullName evidence="1">Uncharacterized protein</fullName>
    </submittedName>
</protein>
<dbReference type="OrthoDB" id="9786278at2"/>
<accession>A0A2Y9AD90</accession>
<dbReference type="EMBL" id="UETB01000005">
    <property type="protein sequence ID" value="SSA41956.1"/>
    <property type="molecule type" value="Genomic_DNA"/>
</dbReference>
<keyword evidence="2" id="KW-1185">Reference proteome</keyword>
<reference evidence="1 2" key="1">
    <citation type="submission" date="2016-10" db="EMBL/GenBank/DDBJ databases">
        <authorList>
            <person name="Cai Z."/>
        </authorList>
    </citation>
    <scope>NUCLEOTIDE SEQUENCE [LARGE SCALE GENOMIC DNA]</scope>
    <source>
        <strain evidence="1 2">CGMCC 1.10826</strain>
    </source>
</reference>
<organism evidence="1 2">
    <name type="scientific">Georgenia satyanarayanai</name>
    <dbReference type="NCBI Taxonomy" id="860221"/>
    <lineage>
        <taxon>Bacteria</taxon>
        <taxon>Bacillati</taxon>
        <taxon>Actinomycetota</taxon>
        <taxon>Actinomycetes</taxon>
        <taxon>Micrococcales</taxon>
        <taxon>Bogoriellaceae</taxon>
        <taxon>Georgenia</taxon>
    </lineage>
</organism>
<proteinExistence type="predicted"/>
<evidence type="ECO:0000313" key="2">
    <source>
        <dbReference type="Proteomes" id="UP000250222"/>
    </source>
</evidence>
<dbReference type="RefSeq" id="WP_110852378.1">
    <property type="nucleotide sequence ID" value="NZ_QKLZ01000005.1"/>
</dbReference>
<name>A0A2Y9AD90_9MICO</name>
<sequence>MFAASALPVGARFTIRGREWVLAQLRDEQTLDGDVRDVRMVESYLIEHFTKEELRGENAGRSFAEMINNFLRDNLPAWTIIEGRVGELHPSSDVDAVHAALDATEGRPGARHHLQRILF</sequence>
<dbReference type="AlphaFoldDB" id="A0A2Y9AD90"/>
<gene>
    <name evidence="1" type="ORF">SAMN05216184_105196</name>
</gene>
<dbReference type="Proteomes" id="UP000250222">
    <property type="component" value="Unassembled WGS sequence"/>
</dbReference>